<keyword evidence="3" id="KW-1185">Reference proteome</keyword>
<proteinExistence type="predicted"/>
<organism evidence="2 3">
    <name type="scientific">Trichinella pseudospiralis</name>
    <name type="common">Parasitic roundworm</name>
    <dbReference type="NCBI Taxonomy" id="6337"/>
    <lineage>
        <taxon>Eukaryota</taxon>
        <taxon>Metazoa</taxon>
        <taxon>Ecdysozoa</taxon>
        <taxon>Nematoda</taxon>
        <taxon>Enoplea</taxon>
        <taxon>Dorylaimia</taxon>
        <taxon>Trichinellida</taxon>
        <taxon>Trichinellidae</taxon>
        <taxon>Trichinella</taxon>
    </lineage>
</organism>
<keyword evidence="1" id="KW-1133">Transmembrane helix</keyword>
<gene>
    <name evidence="2" type="ORF">T4D_14156</name>
</gene>
<dbReference type="Proteomes" id="UP000054995">
    <property type="component" value="Unassembled WGS sequence"/>
</dbReference>
<evidence type="ECO:0000256" key="1">
    <source>
        <dbReference type="SAM" id="Phobius"/>
    </source>
</evidence>
<keyword evidence="1" id="KW-0812">Transmembrane</keyword>
<evidence type="ECO:0000313" key="2">
    <source>
        <dbReference type="EMBL" id="KRY82757.1"/>
    </source>
</evidence>
<keyword evidence="1" id="KW-0472">Membrane</keyword>
<reference evidence="2 3" key="1">
    <citation type="submission" date="2015-01" db="EMBL/GenBank/DDBJ databases">
        <title>Evolution of Trichinella species and genotypes.</title>
        <authorList>
            <person name="Korhonen P.K."/>
            <person name="Edoardo P."/>
            <person name="Giuseppe L.R."/>
            <person name="Gasser R.B."/>
        </authorList>
    </citation>
    <scope>NUCLEOTIDE SEQUENCE [LARGE SCALE GENOMIC DNA]</scope>
    <source>
        <strain evidence="2">ISS470</strain>
    </source>
</reference>
<dbReference type="AlphaFoldDB" id="A0A0V1FA99"/>
<evidence type="ECO:0000313" key="3">
    <source>
        <dbReference type="Proteomes" id="UP000054995"/>
    </source>
</evidence>
<dbReference type="EMBL" id="JYDT01000163">
    <property type="protein sequence ID" value="KRY82757.1"/>
    <property type="molecule type" value="Genomic_DNA"/>
</dbReference>
<protein>
    <submittedName>
        <fullName evidence="2">Uncharacterized protein</fullName>
    </submittedName>
</protein>
<feature type="transmembrane region" description="Helical" evidence="1">
    <location>
        <begin position="51"/>
        <end position="70"/>
    </location>
</feature>
<comment type="caution">
    <text evidence="2">The sequence shown here is derived from an EMBL/GenBank/DDBJ whole genome shotgun (WGS) entry which is preliminary data.</text>
</comment>
<sequence>MPCRDELRVHLRKEKWLNNLSIISKTNIIEFRNHFQAVISFQMIRKASETVLTLELSLLVIFGLVFLKILEQYHGPQHAALRHA</sequence>
<accession>A0A0V1FA99</accession>
<name>A0A0V1FA99_TRIPS</name>